<name>A0A841N2P7_9FLAO</name>
<keyword evidence="1" id="KW-0802">TPR repeat</keyword>
<keyword evidence="3" id="KW-0812">Transmembrane</keyword>
<gene>
    <name evidence="5" type="ORF">HNP36_000476</name>
</gene>
<protein>
    <submittedName>
        <fullName evidence="5">Tetratricopeptide (TPR) repeat protein</fullName>
    </submittedName>
</protein>
<organism evidence="5 6">
    <name type="scientific">Chryseobacterium shigense</name>
    <dbReference type="NCBI Taxonomy" id="297244"/>
    <lineage>
        <taxon>Bacteria</taxon>
        <taxon>Pseudomonadati</taxon>
        <taxon>Bacteroidota</taxon>
        <taxon>Flavobacteriia</taxon>
        <taxon>Flavobacteriales</taxon>
        <taxon>Weeksellaceae</taxon>
        <taxon>Chryseobacterium group</taxon>
        <taxon>Chryseobacterium</taxon>
    </lineage>
</organism>
<dbReference type="PROSITE" id="PS00622">
    <property type="entry name" value="HTH_LUXR_1"/>
    <property type="match status" value="1"/>
</dbReference>
<evidence type="ECO:0000313" key="6">
    <source>
        <dbReference type="Proteomes" id="UP000589738"/>
    </source>
</evidence>
<evidence type="ECO:0000256" key="2">
    <source>
        <dbReference type="SAM" id="Coils"/>
    </source>
</evidence>
<sequence>MNNIHKFMIYPKQKLHSTSTFINYILLKNGFQLLCLLVPYIALCQYSIPQIDSLCNTTYELRKKGTYQEAIDLNLALIQNSKSIGYTKGAAYSSFQVGNLYNNMGNYKESLKYLDEALYYNKDLQIADLNAAVYTELGKNYSMLSLLQNAMESYGIAENWALKIPDPQKKEKALFYVYNCQAVSNEAAGNIKSSMLAAEKAFGIKKDAISATRIAKNYILHTKDLAKAKKFLDLSHELLKSDPLVTPYQKCVVLHATGLYYNKNKEYNKATENYLQAIDIAKELNRPNDEKEIYKLLYQNYKDAKEENARLLALEKYTTINDSIEDANKMLVEVPIRKIINEKQEKHKHDYRILLYSALILGFILLLSTFLFVRKLQKRKKKLLLEKERIIVEKEEETQELKQKVNESFDDLIQLAKNNSPEFFTRFREVYTDLINKLLKIDPKLRVSELTLCAYVYLGFNTKDIAQYTFRTISTVRNRKHNLRKKLNIPAEESTELWFKNLDNNPE</sequence>
<keyword evidence="3" id="KW-1133">Transmembrane helix</keyword>
<dbReference type="SUPFAM" id="SSF46894">
    <property type="entry name" value="C-terminal effector domain of the bipartite response regulators"/>
    <property type="match status" value="1"/>
</dbReference>
<dbReference type="GO" id="GO:0006355">
    <property type="term" value="P:regulation of DNA-templated transcription"/>
    <property type="evidence" value="ECO:0007669"/>
    <property type="project" value="InterPro"/>
</dbReference>
<accession>A0A841N2P7</accession>
<dbReference type="InterPro" id="IPR011990">
    <property type="entry name" value="TPR-like_helical_dom_sf"/>
</dbReference>
<proteinExistence type="predicted"/>
<feature type="coiled-coil region" evidence="2">
    <location>
        <begin position="373"/>
        <end position="411"/>
    </location>
</feature>
<dbReference type="Proteomes" id="UP000589738">
    <property type="component" value="Unassembled WGS sequence"/>
</dbReference>
<dbReference type="AlphaFoldDB" id="A0A841N2P7"/>
<dbReference type="SMART" id="SM00028">
    <property type="entry name" value="TPR"/>
    <property type="match status" value="2"/>
</dbReference>
<dbReference type="Gene3D" id="1.25.40.10">
    <property type="entry name" value="Tetratricopeptide repeat domain"/>
    <property type="match status" value="2"/>
</dbReference>
<feature type="transmembrane region" description="Helical" evidence="3">
    <location>
        <begin position="353"/>
        <end position="373"/>
    </location>
</feature>
<feature type="transmembrane region" description="Helical" evidence="3">
    <location>
        <begin position="21"/>
        <end position="43"/>
    </location>
</feature>
<evidence type="ECO:0000256" key="3">
    <source>
        <dbReference type="SAM" id="Phobius"/>
    </source>
</evidence>
<feature type="repeat" description="TPR" evidence="1">
    <location>
        <begin position="91"/>
        <end position="124"/>
    </location>
</feature>
<comment type="caution">
    <text evidence="5">The sequence shown here is derived from an EMBL/GenBank/DDBJ whole genome shotgun (WGS) entry which is preliminary data.</text>
</comment>
<evidence type="ECO:0000259" key="4">
    <source>
        <dbReference type="PROSITE" id="PS00622"/>
    </source>
</evidence>
<dbReference type="GO" id="GO:0003677">
    <property type="term" value="F:DNA binding"/>
    <property type="evidence" value="ECO:0007669"/>
    <property type="project" value="InterPro"/>
</dbReference>
<dbReference type="InterPro" id="IPR019734">
    <property type="entry name" value="TPR_rpt"/>
</dbReference>
<dbReference type="EMBL" id="JACHLC010000001">
    <property type="protein sequence ID" value="MBB6369423.1"/>
    <property type="molecule type" value="Genomic_DNA"/>
</dbReference>
<evidence type="ECO:0000313" key="5">
    <source>
        <dbReference type="EMBL" id="MBB6369423.1"/>
    </source>
</evidence>
<keyword evidence="2" id="KW-0175">Coiled coil</keyword>
<feature type="domain" description="HTH luxR-type" evidence="4">
    <location>
        <begin position="459"/>
        <end position="486"/>
    </location>
</feature>
<evidence type="ECO:0000256" key="1">
    <source>
        <dbReference type="PROSITE-ProRule" id="PRU00339"/>
    </source>
</evidence>
<dbReference type="PROSITE" id="PS50005">
    <property type="entry name" value="TPR"/>
    <property type="match status" value="1"/>
</dbReference>
<keyword evidence="6" id="KW-1185">Reference proteome</keyword>
<reference evidence="5 6" key="1">
    <citation type="submission" date="2020-08" db="EMBL/GenBank/DDBJ databases">
        <title>Functional genomics of gut bacteria from endangered species of beetles.</title>
        <authorList>
            <person name="Carlos-Shanley C."/>
        </authorList>
    </citation>
    <scope>NUCLEOTIDE SEQUENCE [LARGE SCALE GENOMIC DNA]</scope>
    <source>
        <strain evidence="5 6">S00136</strain>
    </source>
</reference>
<dbReference type="InterPro" id="IPR000792">
    <property type="entry name" value="Tscrpt_reg_LuxR_C"/>
</dbReference>
<dbReference type="SUPFAM" id="SSF48452">
    <property type="entry name" value="TPR-like"/>
    <property type="match status" value="1"/>
</dbReference>
<dbReference type="InterPro" id="IPR016032">
    <property type="entry name" value="Sig_transdc_resp-reg_C-effctor"/>
</dbReference>
<keyword evidence="3" id="KW-0472">Membrane</keyword>